<evidence type="ECO:0000259" key="2">
    <source>
        <dbReference type="Pfam" id="PF01370"/>
    </source>
</evidence>
<dbReference type="AlphaFoldDB" id="R7QJP9"/>
<accession>R7QJP9</accession>
<reference evidence="4" key="1">
    <citation type="journal article" date="2013" name="Proc. Natl. Acad. Sci. U.S.A.">
        <title>Genome structure and metabolic features in the red seaweed Chondrus crispus shed light on evolution of the Archaeplastida.</title>
        <authorList>
            <person name="Collen J."/>
            <person name="Porcel B."/>
            <person name="Carre W."/>
            <person name="Ball S.G."/>
            <person name="Chaparro C."/>
            <person name="Tonon T."/>
            <person name="Barbeyron T."/>
            <person name="Michel G."/>
            <person name="Noel B."/>
            <person name="Valentin K."/>
            <person name="Elias M."/>
            <person name="Artiguenave F."/>
            <person name="Arun A."/>
            <person name="Aury J.M."/>
            <person name="Barbosa-Neto J.F."/>
            <person name="Bothwell J.H."/>
            <person name="Bouget F.Y."/>
            <person name="Brillet L."/>
            <person name="Cabello-Hurtado F."/>
            <person name="Capella-Gutierrez S."/>
            <person name="Charrier B."/>
            <person name="Cladiere L."/>
            <person name="Cock J.M."/>
            <person name="Coelho S.M."/>
            <person name="Colleoni C."/>
            <person name="Czjzek M."/>
            <person name="Da Silva C."/>
            <person name="Delage L."/>
            <person name="Denoeud F."/>
            <person name="Deschamps P."/>
            <person name="Dittami S.M."/>
            <person name="Gabaldon T."/>
            <person name="Gachon C.M."/>
            <person name="Groisillier A."/>
            <person name="Herve C."/>
            <person name="Jabbari K."/>
            <person name="Katinka M."/>
            <person name="Kloareg B."/>
            <person name="Kowalczyk N."/>
            <person name="Labadie K."/>
            <person name="Leblanc C."/>
            <person name="Lopez P.J."/>
            <person name="McLachlan D.H."/>
            <person name="Meslet-Cladiere L."/>
            <person name="Moustafa A."/>
            <person name="Nehr Z."/>
            <person name="Nyvall Collen P."/>
            <person name="Panaud O."/>
            <person name="Partensky F."/>
            <person name="Poulain J."/>
            <person name="Rensing S.A."/>
            <person name="Rousvoal S."/>
            <person name="Samson G."/>
            <person name="Symeonidi A."/>
            <person name="Weissenbach J."/>
            <person name="Zambounis A."/>
            <person name="Wincker P."/>
            <person name="Boyen C."/>
        </authorList>
    </citation>
    <scope>NUCLEOTIDE SEQUENCE [LARGE SCALE GENOMIC DNA]</scope>
    <source>
        <strain evidence="4">cv. Stackhouse</strain>
    </source>
</reference>
<dbReference type="InterPro" id="IPR036291">
    <property type="entry name" value="NAD(P)-bd_dom_sf"/>
</dbReference>
<dbReference type="STRING" id="2769.R7QJP9"/>
<evidence type="ECO:0000313" key="3">
    <source>
        <dbReference type="EMBL" id="CDF38319.1"/>
    </source>
</evidence>
<dbReference type="Pfam" id="PF01370">
    <property type="entry name" value="Epimerase"/>
    <property type="match status" value="1"/>
</dbReference>
<dbReference type="Gramene" id="CDF38319">
    <property type="protein sequence ID" value="CDF38319"/>
    <property type="gene ID" value="CHC_T00000928001"/>
</dbReference>
<dbReference type="Gene3D" id="3.40.50.720">
    <property type="entry name" value="NAD(P)-binding Rossmann-like Domain"/>
    <property type="match status" value="1"/>
</dbReference>
<sequence length="368" mass="40451">MGKMSRFVTFAAFPASRFERSRLLVSKTCSTRMSGQVLVTGATGFIGSHLVPMLVSSGYTVHTISRREPEAKTPGVYHHIADVTDSAAIQRIASSCDWFAVLHLAGLISYTSADAKAMEEVNVTATAVLLKHVITHSPAARFVLCSTVAAVGSNKSPDEAPLTEDAAWDKTAENVGYLRTKRKAEEIVRAAAKDGQLKATVLCPSNVYGAGDASKSSRKTQVKAANGKWPLYTRGGVNVLHVRVLVEMFKKILEVQANDPIWRGERWLVVGENISIQEMLSTCAEYGGNKRYAPWLCLPIWVLWMVCAVGQIMGSTSFTLDRFAVATRYHWFNGAKARDRFLLESVSAREALKDSVDWMRTKGMVSQR</sequence>
<dbReference type="SUPFAM" id="SSF51735">
    <property type="entry name" value="NAD(P)-binding Rossmann-fold domains"/>
    <property type="match status" value="1"/>
</dbReference>
<protein>
    <recommendedName>
        <fullName evidence="2">NAD-dependent epimerase/dehydratase domain-containing protein</fullName>
    </recommendedName>
</protein>
<comment type="similarity">
    <text evidence="1">Belongs to the NAD(P)-dependent epimerase/dehydratase family.</text>
</comment>
<dbReference type="OMA" id="RMWLRDP"/>
<dbReference type="Proteomes" id="UP000012073">
    <property type="component" value="Unassembled WGS sequence"/>
</dbReference>
<name>R7QJP9_CHOCR</name>
<dbReference type="PhylomeDB" id="R7QJP9"/>
<dbReference type="PANTHER" id="PTHR43000">
    <property type="entry name" value="DTDP-D-GLUCOSE 4,6-DEHYDRATASE-RELATED"/>
    <property type="match status" value="1"/>
</dbReference>
<keyword evidence="4" id="KW-1185">Reference proteome</keyword>
<dbReference type="GeneID" id="17325921"/>
<evidence type="ECO:0000313" key="4">
    <source>
        <dbReference type="Proteomes" id="UP000012073"/>
    </source>
</evidence>
<organism evidence="3 4">
    <name type="scientific">Chondrus crispus</name>
    <name type="common">Carrageen Irish moss</name>
    <name type="synonym">Polymorpha crispa</name>
    <dbReference type="NCBI Taxonomy" id="2769"/>
    <lineage>
        <taxon>Eukaryota</taxon>
        <taxon>Rhodophyta</taxon>
        <taxon>Florideophyceae</taxon>
        <taxon>Rhodymeniophycidae</taxon>
        <taxon>Gigartinales</taxon>
        <taxon>Gigartinaceae</taxon>
        <taxon>Chondrus</taxon>
    </lineage>
</organism>
<dbReference type="RefSeq" id="XP_005718204.1">
    <property type="nucleotide sequence ID" value="XM_005718147.1"/>
</dbReference>
<dbReference type="KEGG" id="ccp:CHC_T00000928001"/>
<gene>
    <name evidence="3" type="ORF">CHC_T00000928001</name>
</gene>
<dbReference type="OrthoDB" id="2735536at2759"/>
<dbReference type="InterPro" id="IPR001509">
    <property type="entry name" value="Epimerase_deHydtase"/>
</dbReference>
<proteinExistence type="inferred from homology"/>
<evidence type="ECO:0000256" key="1">
    <source>
        <dbReference type="ARBA" id="ARBA00007637"/>
    </source>
</evidence>
<feature type="domain" description="NAD-dependent epimerase/dehydratase" evidence="2">
    <location>
        <begin position="37"/>
        <end position="218"/>
    </location>
</feature>
<dbReference type="EMBL" id="HG001916">
    <property type="protein sequence ID" value="CDF38319.1"/>
    <property type="molecule type" value="Genomic_DNA"/>
</dbReference>